<accession>A0A1I0Q3U9</accession>
<reference evidence="3" key="1">
    <citation type="submission" date="2016-10" db="EMBL/GenBank/DDBJ databases">
        <authorList>
            <person name="Varghese N."/>
            <person name="Submissions S."/>
        </authorList>
    </citation>
    <scope>NUCLEOTIDE SEQUENCE [LARGE SCALE GENOMIC DNA]</scope>
    <source>
        <strain evidence="3">CGMCC 1.12402</strain>
    </source>
</reference>
<sequence>MGVQRGNFRTEYIYVFLLDYLFMSLNSGLEFGFRLIMVGCFTLLVVYQNKVSFSMS</sequence>
<organism evidence="2 3">
    <name type="scientific">Roseivirga pacifica</name>
    <dbReference type="NCBI Taxonomy" id="1267423"/>
    <lineage>
        <taxon>Bacteria</taxon>
        <taxon>Pseudomonadati</taxon>
        <taxon>Bacteroidota</taxon>
        <taxon>Cytophagia</taxon>
        <taxon>Cytophagales</taxon>
        <taxon>Roseivirgaceae</taxon>
        <taxon>Roseivirga</taxon>
    </lineage>
</organism>
<dbReference type="AlphaFoldDB" id="A0A1I0Q3U9"/>
<protein>
    <submittedName>
        <fullName evidence="2">Uncharacterized protein</fullName>
    </submittedName>
</protein>
<evidence type="ECO:0000313" key="3">
    <source>
        <dbReference type="Proteomes" id="UP000199437"/>
    </source>
</evidence>
<proteinExistence type="predicted"/>
<keyword evidence="1" id="KW-1133">Transmembrane helix</keyword>
<keyword evidence="3" id="KW-1185">Reference proteome</keyword>
<feature type="transmembrane region" description="Helical" evidence="1">
    <location>
        <begin position="31"/>
        <end position="47"/>
    </location>
</feature>
<dbReference type="EMBL" id="FOIR01000002">
    <property type="protein sequence ID" value="SEW21482.1"/>
    <property type="molecule type" value="Genomic_DNA"/>
</dbReference>
<dbReference type="STRING" id="1267423.SAMN05216290_1979"/>
<evidence type="ECO:0000313" key="2">
    <source>
        <dbReference type="EMBL" id="SEW21482.1"/>
    </source>
</evidence>
<dbReference type="Proteomes" id="UP000199437">
    <property type="component" value="Unassembled WGS sequence"/>
</dbReference>
<name>A0A1I0Q3U9_9BACT</name>
<gene>
    <name evidence="2" type="ORF">SAMN05216290_1979</name>
</gene>
<evidence type="ECO:0000256" key="1">
    <source>
        <dbReference type="SAM" id="Phobius"/>
    </source>
</evidence>
<keyword evidence="1" id="KW-0812">Transmembrane</keyword>
<keyword evidence="1" id="KW-0472">Membrane</keyword>